<sequence length="307" mass="33372">MSISMIRAPLSPPIGHMLTLPFFPAPSPPKSTQAKRGYEQASSLTTSDSKQSYCLSNSLESTQQEQSDSMSVAELVAARTRCQRACRRFNNAGEVSRRQMLELWKDILNDQTPLPPPQEDPLDDDIQLEHYPWIEPPFRIDYGHNLKVGEGAFINFDAVIIDTSSITIGARTLIGPRVSLYSGTHPLDPVERNGFKGPQIGKEIHIGEDCWLAGNVTVLPGVTIGKGAVIGAGSVVNKTVQYFLDGTSIPTGVGIKWGDMICFATIDGLVGTGLTVLLRDHAASEAIDYVDQGQGFSFLELLERSPS</sequence>
<dbReference type="Proteomes" id="UP000249057">
    <property type="component" value="Unassembled WGS sequence"/>
</dbReference>
<gene>
    <name evidence="1" type="ORF">BO95DRAFT_428002</name>
</gene>
<proteinExistence type="predicted"/>
<dbReference type="EMBL" id="KZ825315">
    <property type="protein sequence ID" value="RAH50084.1"/>
    <property type="molecule type" value="Genomic_DNA"/>
</dbReference>
<organism evidence="1 2">
    <name type="scientific">Aspergillus brunneoviolaceus CBS 621.78</name>
    <dbReference type="NCBI Taxonomy" id="1450534"/>
    <lineage>
        <taxon>Eukaryota</taxon>
        <taxon>Fungi</taxon>
        <taxon>Dikarya</taxon>
        <taxon>Ascomycota</taxon>
        <taxon>Pezizomycotina</taxon>
        <taxon>Eurotiomycetes</taxon>
        <taxon>Eurotiomycetidae</taxon>
        <taxon>Eurotiales</taxon>
        <taxon>Aspergillaceae</taxon>
        <taxon>Aspergillus</taxon>
        <taxon>Aspergillus subgen. Circumdati</taxon>
    </lineage>
</organism>
<evidence type="ECO:0000313" key="2">
    <source>
        <dbReference type="Proteomes" id="UP000249057"/>
    </source>
</evidence>
<name>A0ACD1GL69_9EURO</name>
<protein>
    <submittedName>
        <fullName evidence="1">Trimeric LpxA-like protein</fullName>
    </submittedName>
</protein>
<accession>A0ACD1GL69</accession>
<evidence type="ECO:0000313" key="1">
    <source>
        <dbReference type="EMBL" id="RAH50084.1"/>
    </source>
</evidence>
<keyword evidence="2" id="KW-1185">Reference proteome</keyword>
<reference evidence="1" key="1">
    <citation type="submission" date="2018-02" db="EMBL/GenBank/DDBJ databases">
        <title>The genomes of Aspergillus section Nigri reveals drivers in fungal speciation.</title>
        <authorList>
            <consortium name="DOE Joint Genome Institute"/>
            <person name="Vesth T.C."/>
            <person name="Nybo J."/>
            <person name="Theobald S."/>
            <person name="Brandl J."/>
            <person name="Frisvad J.C."/>
            <person name="Nielsen K.F."/>
            <person name="Lyhne E.K."/>
            <person name="Kogle M.E."/>
            <person name="Kuo A."/>
            <person name="Riley R."/>
            <person name="Clum A."/>
            <person name="Nolan M."/>
            <person name="Lipzen A."/>
            <person name="Salamov A."/>
            <person name="Henrissat B."/>
            <person name="Wiebenga A."/>
            <person name="De vries R.P."/>
            <person name="Grigoriev I.V."/>
            <person name="Mortensen U.H."/>
            <person name="Andersen M.R."/>
            <person name="Baker S.E."/>
        </authorList>
    </citation>
    <scope>NUCLEOTIDE SEQUENCE</scope>
    <source>
        <strain evidence="1">CBS 621.78</strain>
    </source>
</reference>